<protein>
    <submittedName>
        <fullName evidence="1">Acyl carrier protein</fullName>
    </submittedName>
</protein>
<proteinExistence type="predicted"/>
<evidence type="ECO:0000313" key="2">
    <source>
        <dbReference type="Proteomes" id="UP000594014"/>
    </source>
</evidence>
<dbReference type="EMBL" id="CP042469">
    <property type="protein sequence ID" value="QOX61911.1"/>
    <property type="molecule type" value="Genomic_DNA"/>
</dbReference>
<gene>
    <name evidence="1" type="ORF">FRZ06_00340</name>
</gene>
<organism evidence="1 2">
    <name type="scientific">Anoxybacterium hadale</name>
    <dbReference type="NCBI Taxonomy" id="3408580"/>
    <lineage>
        <taxon>Bacteria</taxon>
        <taxon>Bacillati</taxon>
        <taxon>Bacillota</taxon>
        <taxon>Clostridia</taxon>
        <taxon>Peptostreptococcales</taxon>
        <taxon>Anaerovoracaceae</taxon>
        <taxon>Anoxybacterium</taxon>
    </lineage>
</organism>
<keyword evidence="2" id="KW-1185">Reference proteome</keyword>
<name>A0ACD1A680_9FIRM</name>
<reference evidence="1" key="1">
    <citation type="submission" date="2019-08" db="EMBL/GenBank/DDBJ databases">
        <title>Genome sequence of Clostridiales bacterium MT110.</title>
        <authorList>
            <person name="Cao J."/>
        </authorList>
    </citation>
    <scope>NUCLEOTIDE SEQUENCE</scope>
    <source>
        <strain evidence="1">MT110</strain>
    </source>
</reference>
<accession>A0ACD1A680</accession>
<dbReference type="Proteomes" id="UP000594014">
    <property type="component" value="Chromosome"/>
</dbReference>
<evidence type="ECO:0000313" key="1">
    <source>
        <dbReference type="EMBL" id="QOX61911.1"/>
    </source>
</evidence>
<sequence>MRNEILEKIMERGAYLWGRSKESLNGDTTFTEVKAKSAHISQITTFLEDLYDVEIPYMGFTRCKTLGEAAAFVEQLLD</sequence>